<organism evidence="1 2">
    <name type="scientific">Arcticibacter svalbardensis MN12-7</name>
    <dbReference type="NCBI Taxonomy" id="1150600"/>
    <lineage>
        <taxon>Bacteria</taxon>
        <taxon>Pseudomonadati</taxon>
        <taxon>Bacteroidota</taxon>
        <taxon>Sphingobacteriia</taxon>
        <taxon>Sphingobacteriales</taxon>
        <taxon>Sphingobacteriaceae</taxon>
        <taxon>Arcticibacter</taxon>
    </lineage>
</organism>
<evidence type="ECO:0000313" key="1">
    <source>
        <dbReference type="EMBL" id="EOR94575.1"/>
    </source>
</evidence>
<reference evidence="1 2" key="1">
    <citation type="journal article" date="2013" name="Genome Announc.">
        <title>Draft Genome Sequence of Arcticibacter svalbardensis Strain MN12-7T, a Member of the Family Sphingobacteriaceae Isolated from an Arctic Soil Sample.</title>
        <authorList>
            <person name="Shivaji S."/>
            <person name="Ara S."/>
            <person name="Prasad S."/>
            <person name="Manasa B.P."/>
            <person name="Begum Z."/>
            <person name="Singh A."/>
            <person name="Kumar Pinnaka A."/>
        </authorList>
    </citation>
    <scope>NUCLEOTIDE SEQUENCE [LARGE SCALE GENOMIC DNA]</scope>
    <source>
        <strain evidence="1 2">MN12-7</strain>
    </source>
</reference>
<gene>
    <name evidence="1" type="ORF">ADIARSV_2173</name>
</gene>
<dbReference type="Proteomes" id="UP000014174">
    <property type="component" value="Unassembled WGS sequence"/>
</dbReference>
<keyword evidence="1" id="KW-0378">Hydrolase</keyword>
<keyword evidence="2" id="KW-1185">Reference proteome</keyword>
<dbReference type="eggNOG" id="COG3250">
    <property type="taxonomic scope" value="Bacteria"/>
</dbReference>
<comment type="caution">
    <text evidence="1">The sequence shown here is derived from an EMBL/GenBank/DDBJ whole genome shotgun (WGS) entry which is preliminary data.</text>
</comment>
<dbReference type="STRING" id="1150600.ADIARSV_2173"/>
<dbReference type="EMBL" id="AQPN01000079">
    <property type="protein sequence ID" value="EOR94575.1"/>
    <property type="molecule type" value="Genomic_DNA"/>
</dbReference>
<dbReference type="EC" id="3.2.1.23" evidence="1"/>
<dbReference type="PATRIC" id="fig|1150600.3.peg.2147"/>
<accession>R9GSP9</accession>
<evidence type="ECO:0000313" key="2">
    <source>
        <dbReference type="Proteomes" id="UP000014174"/>
    </source>
</evidence>
<dbReference type="AlphaFoldDB" id="R9GSP9"/>
<keyword evidence="1" id="KW-0326">Glycosidase</keyword>
<name>R9GSP9_9SPHI</name>
<dbReference type="GO" id="GO:0004565">
    <property type="term" value="F:beta-galactosidase activity"/>
    <property type="evidence" value="ECO:0007669"/>
    <property type="project" value="UniProtKB-EC"/>
</dbReference>
<dbReference type="RefSeq" id="WP_016195407.1">
    <property type="nucleotide sequence ID" value="NZ_AQPN01000079.1"/>
</dbReference>
<proteinExistence type="predicted"/>
<protein>
    <submittedName>
        <fullName evidence="1">Beta-galactosidase</fullName>
        <ecNumber evidence="1">3.2.1.23</ecNumber>
    </submittedName>
</protein>
<sequence>MDLHNYPEPAIPRPEIFGAKHALVLGEFGGLGLLVDNHVWQQKDNWGYQSFKKADDKKLGWAEGIGFNTMRVYLHSIAWKR</sequence>